<evidence type="ECO:0000313" key="9">
    <source>
        <dbReference type="Proteomes" id="UP000319986"/>
    </source>
</evidence>
<dbReference type="Gene3D" id="1.10.357.10">
    <property type="entry name" value="Tetracycline Repressor, domain 2"/>
    <property type="match status" value="1"/>
</dbReference>
<dbReference type="PANTHER" id="PTHR47506">
    <property type="entry name" value="TRANSCRIPTIONAL REGULATORY PROTEIN"/>
    <property type="match status" value="1"/>
</dbReference>
<evidence type="ECO:0000256" key="1">
    <source>
        <dbReference type="ARBA" id="ARBA00023015"/>
    </source>
</evidence>
<accession>A0A0X2NP56</accession>
<evidence type="ECO:0000256" key="4">
    <source>
        <dbReference type="PROSITE-ProRule" id="PRU00335"/>
    </source>
</evidence>
<sequence>MPKVSDSDLSERRSDILAAARMCFVTYGYDGATVSRLEKATGKSRGAIFHHFQNKETLFRTVAHRDMLRMTELASTRGMIGLIRYILEEPDLINWWSLRVEITRRIRVDEELRDTWDADQKALRAAVTDRLTEQRDSGRLRTDIDLETTIQLLELTLEGVMSHLGSDRVSDRLPEALDLIEQSLRA</sequence>
<dbReference type="OrthoDB" id="5816932at2"/>
<dbReference type="RefSeq" id="WP_014009973.1">
    <property type="nucleotide sequence ID" value="NZ_BJNT01000009.1"/>
</dbReference>
<reference evidence="8" key="1">
    <citation type="submission" date="2015-11" db="EMBL/GenBank/DDBJ databases">
        <authorList>
            <person name="Dugat-Bony E."/>
        </authorList>
    </citation>
    <scope>NUCLEOTIDE SEQUENCE [LARGE SCALE GENOMIC DNA]</scope>
    <source>
        <strain evidence="8">Mu292</strain>
    </source>
</reference>
<dbReference type="OMA" id="FAQYGYE"/>
<dbReference type="Proteomes" id="UP000319986">
    <property type="component" value="Unassembled WGS sequence"/>
</dbReference>
<dbReference type="GeneID" id="82887472"/>
<keyword evidence="1" id="KW-0805">Transcription regulation</keyword>
<dbReference type="Pfam" id="PF00440">
    <property type="entry name" value="TetR_N"/>
    <property type="match status" value="1"/>
</dbReference>
<dbReference type="PANTHER" id="PTHR47506:SF1">
    <property type="entry name" value="HTH-TYPE TRANSCRIPTIONAL REGULATOR YJDC"/>
    <property type="match status" value="1"/>
</dbReference>
<feature type="DNA-binding region" description="H-T-H motif" evidence="4">
    <location>
        <begin position="33"/>
        <end position="52"/>
    </location>
</feature>
<dbReference type="InterPro" id="IPR036271">
    <property type="entry name" value="Tet_transcr_reg_TetR-rel_C_sf"/>
</dbReference>
<evidence type="ECO:0000313" key="8">
    <source>
        <dbReference type="Proteomes" id="UP000182498"/>
    </source>
</evidence>
<evidence type="ECO:0000256" key="2">
    <source>
        <dbReference type="ARBA" id="ARBA00023125"/>
    </source>
</evidence>
<keyword evidence="3" id="KW-0804">Transcription</keyword>
<dbReference type="AlphaFoldDB" id="A0A0X2NP56"/>
<feature type="domain" description="HTH tetR-type" evidence="5">
    <location>
        <begin position="10"/>
        <end position="70"/>
    </location>
</feature>
<dbReference type="Proteomes" id="UP000182498">
    <property type="component" value="Unassembled WGS sequence"/>
</dbReference>
<evidence type="ECO:0000256" key="3">
    <source>
        <dbReference type="ARBA" id="ARBA00023163"/>
    </source>
</evidence>
<name>A0A0X2NP56_9CORY</name>
<dbReference type="EMBL" id="FAUH01000012">
    <property type="protein sequence ID" value="CUU66558.1"/>
    <property type="molecule type" value="Genomic_DNA"/>
</dbReference>
<keyword evidence="2 4" id="KW-0238">DNA-binding</keyword>
<reference evidence="7 9" key="3">
    <citation type="submission" date="2019-06" db="EMBL/GenBank/DDBJ databases">
        <title>Whole genome shotgun sequence of Corynebacterium variabile NBRC 15286.</title>
        <authorList>
            <person name="Hosoyama A."/>
            <person name="Uohara A."/>
            <person name="Ohji S."/>
            <person name="Ichikawa N."/>
        </authorList>
    </citation>
    <scope>NUCLEOTIDE SEQUENCE [LARGE SCALE GENOMIC DNA]</scope>
    <source>
        <strain evidence="7 9">NBRC 15286</strain>
    </source>
</reference>
<organism evidence="6 8">
    <name type="scientific">Corynebacterium variabile</name>
    <dbReference type="NCBI Taxonomy" id="1727"/>
    <lineage>
        <taxon>Bacteria</taxon>
        <taxon>Bacillati</taxon>
        <taxon>Actinomycetota</taxon>
        <taxon>Actinomycetes</taxon>
        <taxon>Mycobacteriales</taxon>
        <taxon>Corynebacteriaceae</taxon>
        <taxon>Corynebacterium</taxon>
    </lineage>
</organism>
<evidence type="ECO:0000259" key="5">
    <source>
        <dbReference type="PROSITE" id="PS50977"/>
    </source>
</evidence>
<dbReference type="InterPro" id="IPR001647">
    <property type="entry name" value="HTH_TetR"/>
</dbReference>
<dbReference type="SUPFAM" id="SSF48498">
    <property type="entry name" value="Tetracyclin repressor-like, C-terminal domain"/>
    <property type="match status" value="1"/>
</dbReference>
<dbReference type="PRINTS" id="PR00455">
    <property type="entry name" value="HTHTETR"/>
</dbReference>
<protein>
    <submittedName>
        <fullName evidence="7">TetR family transcriptional regulator</fullName>
    </submittedName>
    <submittedName>
        <fullName evidence="6">Transcriptional regulator, TetR family</fullName>
    </submittedName>
</protein>
<evidence type="ECO:0000313" key="7">
    <source>
        <dbReference type="EMBL" id="GEC86014.1"/>
    </source>
</evidence>
<dbReference type="InterPro" id="IPR009057">
    <property type="entry name" value="Homeodomain-like_sf"/>
</dbReference>
<evidence type="ECO:0000313" key="6">
    <source>
        <dbReference type="EMBL" id="CUU66558.1"/>
    </source>
</evidence>
<dbReference type="SUPFAM" id="SSF46689">
    <property type="entry name" value="Homeodomain-like"/>
    <property type="match status" value="1"/>
</dbReference>
<gene>
    <name evidence="7" type="ORF">CVA01_13280</name>
    <name evidence="6" type="ORF">CVAR292_01903</name>
</gene>
<reference evidence="6" key="2">
    <citation type="submission" date="2015-11" db="EMBL/GenBank/DDBJ databases">
        <authorList>
            <person name="Zhang Y."/>
            <person name="Guo Z."/>
        </authorList>
    </citation>
    <scope>NUCLEOTIDE SEQUENCE [LARGE SCALE GENOMIC DNA]</scope>
    <source>
        <strain evidence="6">Mu292</strain>
    </source>
</reference>
<keyword evidence="8" id="KW-1185">Reference proteome</keyword>
<dbReference type="PROSITE" id="PS50977">
    <property type="entry name" value="HTH_TETR_2"/>
    <property type="match status" value="1"/>
</dbReference>
<dbReference type="GO" id="GO:0003677">
    <property type="term" value="F:DNA binding"/>
    <property type="evidence" value="ECO:0007669"/>
    <property type="project" value="UniProtKB-UniRule"/>
</dbReference>
<proteinExistence type="predicted"/>
<dbReference type="EMBL" id="BJNT01000009">
    <property type="protein sequence ID" value="GEC86014.1"/>
    <property type="molecule type" value="Genomic_DNA"/>
</dbReference>